<keyword evidence="7 8" id="KW-0624">Polysaccharide degradation</keyword>
<evidence type="ECO:0000256" key="6">
    <source>
        <dbReference type="ARBA" id="ARBA00023295"/>
    </source>
</evidence>
<keyword evidence="6 8" id="KW-0326">Glycosidase</keyword>
<keyword evidence="5 8" id="KW-0119">Carbohydrate metabolism</keyword>
<comment type="similarity">
    <text evidence="2 8 10">Belongs to the glycosyl hydrolase 9 (cellulase E) family.</text>
</comment>
<dbReference type="SUPFAM" id="SSF49384">
    <property type="entry name" value="Carbohydrate-binding domain"/>
    <property type="match status" value="1"/>
</dbReference>
<feature type="active site" evidence="9">
    <location>
        <position position="528"/>
    </location>
</feature>
<evidence type="ECO:0000256" key="3">
    <source>
        <dbReference type="ARBA" id="ARBA00022801"/>
    </source>
</evidence>
<evidence type="ECO:0000256" key="1">
    <source>
        <dbReference type="ARBA" id="ARBA00000966"/>
    </source>
</evidence>
<name>A0ABM0GLZ8_SACKO</name>
<keyword evidence="4 10" id="KW-0136">Cellulose degradation</keyword>
<reference evidence="13" key="1">
    <citation type="submission" date="2025-08" db="UniProtKB">
        <authorList>
            <consortium name="RefSeq"/>
        </authorList>
    </citation>
    <scope>IDENTIFICATION</scope>
    <source>
        <tissue evidence="13">Testes</tissue>
    </source>
</reference>
<evidence type="ECO:0000313" key="13">
    <source>
        <dbReference type="RefSeq" id="XP_002732884.1"/>
    </source>
</evidence>
<feature type="domain" description="Glycoside hydrolase family 9" evidence="11">
    <location>
        <begin position="132"/>
        <end position="549"/>
    </location>
</feature>
<organism evidence="12 13">
    <name type="scientific">Saccoglossus kowalevskii</name>
    <name type="common">Acorn worm</name>
    <dbReference type="NCBI Taxonomy" id="10224"/>
    <lineage>
        <taxon>Eukaryota</taxon>
        <taxon>Metazoa</taxon>
        <taxon>Hemichordata</taxon>
        <taxon>Enteropneusta</taxon>
        <taxon>Harrimaniidae</taxon>
        <taxon>Saccoglossus</taxon>
    </lineage>
</organism>
<dbReference type="InterPro" id="IPR008965">
    <property type="entry name" value="CBM2/CBM3_carb-bd_dom_sf"/>
</dbReference>
<dbReference type="Pfam" id="PF00759">
    <property type="entry name" value="Glyco_hydro_9"/>
    <property type="match status" value="1"/>
</dbReference>
<dbReference type="EC" id="3.2.1.4" evidence="10"/>
<dbReference type="InterPro" id="IPR018221">
    <property type="entry name" value="Glyco_hydro_9_His_AS"/>
</dbReference>
<dbReference type="RefSeq" id="XP_002732884.1">
    <property type="nucleotide sequence ID" value="XM_002732838.1"/>
</dbReference>
<dbReference type="GeneID" id="100369019"/>
<dbReference type="Gene3D" id="1.50.10.10">
    <property type="match status" value="1"/>
</dbReference>
<dbReference type="PROSITE" id="PS00592">
    <property type="entry name" value="GH9_2"/>
    <property type="match status" value="1"/>
</dbReference>
<evidence type="ECO:0000256" key="10">
    <source>
        <dbReference type="RuleBase" id="RU361166"/>
    </source>
</evidence>
<evidence type="ECO:0000256" key="4">
    <source>
        <dbReference type="ARBA" id="ARBA00023001"/>
    </source>
</evidence>
<evidence type="ECO:0000313" key="12">
    <source>
        <dbReference type="Proteomes" id="UP000694865"/>
    </source>
</evidence>
<evidence type="ECO:0000259" key="11">
    <source>
        <dbReference type="Pfam" id="PF00759"/>
    </source>
</evidence>
<sequence>MVIGAIASQSFDSSVIIRSRWKKQFIGTVEVDVLEKVTDGWSIHLNFSTPVTNLQVWDAELVSSDSGNYRHVLCNTLYNSDLEAGKHLHLMLMGNVDEDKLLTVDVSMSHEPLPVAEAEEQNLPGNSTTYDYNMVLHLSILFYEAQRSGHLPSTTRVPWRYDSALYDMGKHGEDLTGGYYDAGDHLKFTHTNAYAASVLAWGLIEYVDAYEAGGMVGQMLDTIRWATDYLIKSHTGLEEFYYMVGDANDHAYWGRPEDMTMIRPASVITPQNPGTEPCASAAAALAAAAIAFRDTDSTYSDTMTQHAKELYDLGNNYRLNYNDNGFYKSGSYADDLCWAAIWLYRATSEQRYLDDAEQHYIEFELFKKGYSFAWGDVKAGCQLMLFLVTNNAEYYNDFVTFMDGWLPGGTIPYTDNGLVFRDEWGSLRYAGGASWIALVAADNGIRVNTYREFAKSQIGYILGDTGRSYLIGFGKDYPHYPHHRSSSCPKPPDLCTWGNAFGISTPNYHVLYGGLVGGPTDLSDTYTDSRENYFENEVAIDYNAGFQSAVAALQHLKLTSQL</sequence>
<keyword evidence="3 8" id="KW-0378">Hydrolase</keyword>
<dbReference type="Proteomes" id="UP000694865">
    <property type="component" value="Unplaced"/>
</dbReference>
<protein>
    <recommendedName>
        <fullName evidence="10">Endoglucanase</fullName>
        <ecNumber evidence="10">3.2.1.4</ecNumber>
    </recommendedName>
</protein>
<evidence type="ECO:0000256" key="2">
    <source>
        <dbReference type="ARBA" id="ARBA00007072"/>
    </source>
</evidence>
<dbReference type="InterPro" id="IPR012341">
    <property type="entry name" value="6hp_glycosidase-like_sf"/>
</dbReference>
<evidence type="ECO:0000256" key="5">
    <source>
        <dbReference type="ARBA" id="ARBA00023277"/>
    </source>
</evidence>
<proteinExistence type="inferred from homology"/>
<evidence type="ECO:0000256" key="7">
    <source>
        <dbReference type="ARBA" id="ARBA00023326"/>
    </source>
</evidence>
<feature type="active site" evidence="9">
    <location>
        <position position="537"/>
    </location>
</feature>
<dbReference type="InterPro" id="IPR001701">
    <property type="entry name" value="Glyco_hydro_9"/>
</dbReference>
<gene>
    <name evidence="13" type="primary">LOC100369019</name>
</gene>
<feature type="active site" evidence="8">
    <location>
        <position position="482"/>
    </location>
</feature>
<dbReference type="InterPro" id="IPR033126">
    <property type="entry name" value="Glyco_hydro_9_Asp/Glu_AS"/>
</dbReference>
<dbReference type="Gene3D" id="2.60.40.290">
    <property type="match status" value="1"/>
</dbReference>
<dbReference type="SUPFAM" id="SSF48208">
    <property type="entry name" value="Six-hairpin glycosidases"/>
    <property type="match status" value="1"/>
</dbReference>
<evidence type="ECO:0000256" key="9">
    <source>
        <dbReference type="PROSITE-ProRule" id="PRU10060"/>
    </source>
</evidence>
<evidence type="ECO:0000256" key="8">
    <source>
        <dbReference type="PROSITE-ProRule" id="PRU10059"/>
    </source>
</evidence>
<dbReference type="PROSITE" id="PS00698">
    <property type="entry name" value="GH9_3"/>
    <property type="match status" value="1"/>
</dbReference>
<accession>A0ABM0GLZ8</accession>
<comment type="catalytic activity">
    <reaction evidence="1 10">
        <text>Endohydrolysis of (1-&gt;4)-beta-D-glucosidic linkages in cellulose, lichenin and cereal beta-D-glucans.</text>
        <dbReference type="EC" id="3.2.1.4"/>
    </reaction>
</comment>
<keyword evidence="12" id="KW-1185">Reference proteome</keyword>
<dbReference type="InterPro" id="IPR012291">
    <property type="entry name" value="CBM2_carb-bd_dom_sf"/>
</dbReference>
<dbReference type="PANTHER" id="PTHR22298">
    <property type="entry name" value="ENDO-1,4-BETA-GLUCANASE"/>
    <property type="match status" value="1"/>
</dbReference>
<dbReference type="InterPro" id="IPR008928">
    <property type="entry name" value="6-hairpin_glycosidase_sf"/>
</dbReference>